<sequence length="336" mass="34795">MSRHIDEKALVRSVVVFLPSDDMSANDDSTPHTSDPDVVWVPIRRDQAAFPAPRRAADSGHALPWLTLVASGFLLLSAFLPWGGGIGSSDLDDVGNEIQPVAWVVAGGGGLLMLPISIVAVVRRRPRLTGWGILPGFLGLVVAVFMFIVVSVGGFVIGVGLPFTAVASLVLLVCGFVALVSVRGETGKRASRTGELVLGGLAGAGGAVLAVCGASTWVEWNGRSPDRQAVSDALDVVQPLVVVMGLVVLGMAALHTARRRPRSLGWLVALGLVSLLLTGYFALGTGVARNEMGEHAMTGTDALFVGLIASAALVVVGFAALARPKAAIPHNPPSRT</sequence>
<comment type="caution">
    <text evidence="2">The sequence shown here is derived from an EMBL/GenBank/DDBJ whole genome shotgun (WGS) entry which is preliminary data.</text>
</comment>
<feature type="transmembrane region" description="Helical" evidence="1">
    <location>
        <begin position="62"/>
        <end position="82"/>
    </location>
</feature>
<evidence type="ECO:0000256" key="1">
    <source>
        <dbReference type="SAM" id="Phobius"/>
    </source>
</evidence>
<organism evidence="2 3">
    <name type="scientific">Kibdelosporangium persicum</name>
    <dbReference type="NCBI Taxonomy" id="2698649"/>
    <lineage>
        <taxon>Bacteria</taxon>
        <taxon>Bacillati</taxon>
        <taxon>Actinomycetota</taxon>
        <taxon>Actinomycetes</taxon>
        <taxon>Pseudonocardiales</taxon>
        <taxon>Pseudonocardiaceae</taxon>
        <taxon>Kibdelosporangium</taxon>
    </lineage>
</organism>
<keyword evidence="3" id="KW-1185">Reference proteome</keyword>
<accession>A0ABX2FCU1</accession>
<gene>
    <name evidence="2" type="ORF">GC106_59820</name>
</gene>
<keyword evidence="1" id="KW-0812">Transmembrane</keyword>
<reference evidence="2 3" key="1">
    <citation type="submission" date="2020-01" db="EMBL/GenBank/DDBJ databases">
        <title>Kibdelosporangium persica a novel Actinomycetes from a hot desert in Iran.</title>
        <authorList>
            <person name="Safaei N."/>
            <person name="Zaburannyi N."/>
            <person name="Mueller R."/>
            <person name="Wink J."/>
        </authorList>
    </citation>
    <scope>NUCLEOTIDE SEQUENCE [LARGE SCALE GENOMIC DNA]</scope>
    <source>
        <strain evidence="2 3">4NS15</strain>
    </source>
</reference>
<keyword evidence="1" id="KW-1133">Transmembrane helix</keyword>
<proteinExistence type="predicted"/>
<protein>
    <submittedName>
        <fullName evidence="2">Uncharacterized protein</fullName>
    </submittedName>
</protein>
<keyword evidence="1" id="KW-0472">Membrane</keyword>
<feature type="transmembrane region" description="Helical" evidence="1">
    <location>
        <begin position="102"/>
        <end position="122"/>
    </location>
</feature>
<feature type="transmembrane region" description="Helical" evidence="1">
    <location>
        <begin position="264"/>
        <end position="283"/>
    </location>
</feature>
<feature type="transmembrane region" description="Helical" evidence="1">
    <location>
        <begin position="134"/>
        <end position="157"/>
    </location>
</feature>
<dbReference type="Proteomes" id="UP000763557">
    <property type="component" value="Unassembled WGS sequence"/>
</dbReference>
<feature type="transmembrane region" description="Helical" evidence="1">
    <location>
        <begin position="237"/>
        <end position="257"/>
    </location>
</feature>
<evidence type="ECO:0000313" key="2">
    <source>
        <dbReference type="EMBL" id="NRN68735.1"/>
    </source>
</evidence>
<feature type="transmembrane region" description="Helical" evidence="1">
    <location>
        <begin position="196"/>
        <end position="217"/>
    </location>
</feature>
<feature type="transmembrane region" description="Helical" evidence="1">
    <location>
        <begin position="303"/>
        <end position="322"/>
    </location>
</feature>
<evidence type="ECO:0000313" key="3">
    <source>
        <dbReference type="Proteomes" id="UP000763557"/>
    </source>
</evidence>
<feature type="transmembrane region" description="Helical" evidence="1">
    <location>
        <begin position="163"/>
        <end position="184"/>
    </location>
</feature>
<dbReference type="EMBL" id="JAAATY010000022">
    <property type="protein sequence ID" value="NRN68735.1"/>
    <property type="molecule type" value="Genomic_DNA"/>
</dbReference>
<name>A0ABX2FCU1_9PSEU</name>